<evidence type="ECO:0000256" key="1">
    <source>
        <dbReference type="SAM" id="MobiDB-lite"/>
    </source>
</evidence>
<name>A0AAE3ZEF6_9ACTN</name>
<protein>
    <submittedName>
        <fullName evidence="3">Menaquinone-specific isochorismate synthase</fullName>
        <ecNumber evidence="3">5.4.4.2</ecNumber>
    </submittedName>
</protein>
<reference evidence="3" key="1">
    <citation type="submission" date="2023-07" db="EMBL/GenBank/DDBJ databases">
        <title>Sequencing the genomes of 1000 actinobacteria strains.</title>
        <authorList>
            <person name="Klenk H.-P."/>
        </authorList>
    </citation>
    <scope>NUCLEOTIDE SEQUENCE</scope>
    <source>
        <strain evidence="3">DSM 45977</strain>
    </source>
</reference>
<dbReference type="RefSeq" id="WP_310273879.1">
    <property type="nucleotide sequence ID" value="NZ_JAVDXW010000001.1"/>
</dbReference>
<dbReference type="Pfam" id="PF00425">
    <property type="entry name" value="Chorismate_bind"/>
    <property type="match status" value="1"/>
</dbReference>
<keyword evidence="4" id="KW-1185">Reference proteome</keyword>
<dbReference type="GO" id="GO:0008909">
    <property type="term" value="F:isochorismate synthase activity"/>
    <property type="evidence" value="ECO:0007669"/>
    <property type="project" value="UniProtKB-EC"/>
</dbReference>
<dbReference type="EC" id="5.4.4.2" evidence="3"/>
<evidence type="ECO:0000313" key="4">
    <source>
        <dbReference type="Proteomes" id="UP001180845"/>
    </source>
</evidence>
<keyword evidence="3" id="KW-0413">Isomerase</keyword>
<dbReference type="SUPFAM" id="SSF56322">
    <property type="entry name" value="ADC synthase"/>
    <property type="match status" value="1"/>
</dbReference>
<evidence type="ECO:0000259" key="2">
    <source>
        <dbReference type="Pfam" id="PF00425"/>
    </source>
</evidence>
<dbReference type="Gene3D" id="3.60.120.10">
    <property type="entry name" value="Anthranilate synthase"/>
    <property type="match status" value="1"/>
</dbReference>
<dbReference type="PANTHER" id="PTHR42839">
    <property type="entry name" value="ISOCHORISMATE SYNTHASE ENTC"/>
    <property type="match status" value="1"/>
</dbReference>
<feature type="compositionally biased region" description="Low complexity" evidence="1">
    <location>
        <begin position="411"/>
        <end position="427"/>
    </location>
</feature>
<feature type="region of interest" description="Disordered" evidence="1">
    <location>
        <begin position="401"/>
        <end position="428"/>
    </location>
</feature>
<sequence>MATTPRVLTVRTREIRPGDPLHAPDLLELLPDSRPSRDGSVDGSVDGSRADGATKDMSLSWVSHGDGLVGWGEFARIDTAGPDRFADADAWWQRLCTRMEVDDEVRLPGTGPVAFASLAFDDRPGRSALVVPEVVIGQRDGVRWITTIGRDAVSKPVAPIRRPGPVRYSDGRLPATSYREVVAEAVRRMRGPERISKVVLAHDLLATTPEPLDARFLLHNLSRRYPNCWTFAVDGLVGATPELLLERNGDRVRSRVLAGTSWPRDGADDDLLAKELLDSPKNRDEHAYAVESLAETLRPYCDTLNVPEEPHVLHLRNVVHLASDVSGHLNEYYARNGHASLLRLVAAVHPTAAVGGTPTADAVRLIGELEAMNRERYAGPVGWIDGDGNGEFGIALRCAQIQPQDDPPGNPAGDSGSGPQSGPSEGSTVRLFAGCGIVADSDPDEEVAEAQAKLLPIREALEGVR</sequence>
<feature type="region of interest" description="Disordered" evidence="1">
    <location>
        <begin position="19"/>
        <end position="53"/>
    </location>
</feature>
<dbReference type="AlphaFoldDB" id="A0AAE3ZEF6"/>
<dbReference type="Proteomes" id="UP001180845">
    <property type="component" value="Unassembled WGS sequence"/>
</dbReference>
<feature type="domain" description="Chorismate-utilising enzyme C-terminal" evidence="2">
    <location>
        <begin position="176"/>
        <end position="453"/>
    </location>
</feature>
<dbReference type="EMBL" id="JAVDXW010000001">
    <property type="protein sequence ID" value="MDR7302385.1"/>
    <property type="molecule type" value="Genomic_DNA"/>
</dbReference>
<organism evidence="3 4">
    <name type="scientific">Haloactinomyces albus</name>
    <dbReference type="NCBI Taxonomy" id="1352928"/>
    <lineage>
        <taxon>Bacteria</taxon>
        <taxon>Bacillati</taxon>
        <taxon>Actinomycetota</taxon>
        <taxon>Actinomycetes</taxon>
        <taxon>Actinopolysporales</taxon>
        <taxon>Actinopolysporaceae</taxon>
        <taxon>Haloactinomyces</taxon>
    </lineage>
</organism>
<dbReference type="PANTHER" id="PTHR42839:SF2">
    <property type="entry name" value="ISOCHORISMATE SYNTHASE ENTC"/>
    <property type="match status" value="1"/>
</dbReference>
<evidence type="ECO:0000313" key="3">
    <source>
        <dbReference type="EMBL" id="MDR7302385.1"/>
    </source>
</evidence>
<accession>A0AAE3ZEF6</accession>
<dbReference type="InterPro" id="IPR015890">
    <property type="entry name" value="Chorismate_C"/>
</dbReference>
<gene>
    <name evidence="3" type="ORF">JOF55_002566</name>
</gene>
<proteinExistence type="predicted"/>
<dbReference type="InterPro" id="IPR005801">
    <property type="entry name" value="ADC_synthase"/>
</dbReference>
<comment type="caution">
    <text evidence="3">The sequence shown here is derived from an EMBL/GenBank/DDBJ whole genome shotgun (WGS) entry which is preliminary data.</text>
</comment>